<dbReference type="InterPro" id="IPR011037">
    <property type="entry name" value="Pyrv_Knase-like_insert_dom_sf"/>
</dbReference>
<organism evidence="2 3">
    <name type="scientific">Pseudaquabacterium inlustre</name>
    <dbReference type="NCBI Taxonomy" id="2984192"/>
    <lineage>
        <taxon>Bacteria</taxon>
        <taxon>Pseudomonadati</taxon>
        <taxon>Pseudomonadota</taxon>
        <taxon>Betaproteobacteria</taxon>
        <taxon>Burkholderiales</taxon>
        <taxon>Sphaerotilaceae</taxon>
        <taxon>Pseudaquabacterium</taxon>
    </lineage>
</organism>
<name>A0ABU9CJ98_9BURK</name>
<dbReference type="Pfam" id="PF03473">
    <property type="entry name" value="MOSC"/>
    <property type="match status" value="1"/>
</dbReference>
<evidence type="ECO:0000313" key="3">
    <source>
        <dbReference type="Proteomes" id="UP001365405"/>
    </source>
</evidence>
<keyword evidence="3" id="KW-1185">Reference proteome</keyword>
<dbReference type="InterPro" id="IPR005302">
    <property type="entry name" value="MoCF_Sase_C"/>
</dbReference>
<accession>A0ABU9CJ98</accession>
<proteinExistence type="predicted"/>
<dbReference type="PROSITE" id="PS51340">
    <property type="entry name" value="MOSC"/>
    <property type="match status" value="1"/>
</dbReference>
<reference evidence="2 3" key="1">
    <citation type="submission" date="2024-04" db="EMBL/GenBank/DDBJ databases">
        <title>Novel species of the genus Ideonella isolated from streams.</title>
        <authorList>
            <person name="Lu H."/>
        </authorList>
    </citation>
    <scope>NUCLEOTIDE SEQUENCE [LARGE SCALE GENOMIC DNA]</scope>
    <source>
        <strain evidence="2 3">DXS22W</strain>
    </source>
</reference>
<dbReference type="Gene3D" id="2.40.33.20">
    <property type="entry name" value="PK beta-barrel domain-like"/>
    <property type="match status" value="1"/>
</dbReference>
<dbReference type="PANTHER" id="PTHR30212:SF2">
    <property type="entry name" value="PROTEIN YIIM"/>
    <property type="match status" value="1"/>
</dbReference>
<dbReference type="RefSeq" id="WP_341411618.1">
    <property type="nucleotide sequence ID" value="NZ_JBBUTH010000008.1"/>
</dbReference>
<protein>
    <submittedName>
        <fullName evidence="2">MOSC domain-containing protein</fullName>
    </submittedName>
</protein>
<evidence type="ECO:0000313" key="2">
    <source>
        <dbReference type="EMBL" id="MEK8051924.1"/>
    </source>
</evidence>
<sequence length="192" mass="20644">MKVLSVNVARIESRLIDGRRVATAIGKRAVAGPVGVLPLGLEGDEQADPSVHGGLSKAVYAYPAERYGFWQGVRAQARAAGPDEALPPGFLGENLTIEGLDEAQCFVGDRWQLPGCVLAVSEPRQPCFKFNAVMGFNQAGKLMAQSGWCGTYLAVIEPGLIQAGDEIEVIPGPREVAIRELFMAKMKKKQHL</sequence>
<dbReference type="Proteomes" id="UP001365405">
    <property type="component" value="Unassembled WGS sequence"/>
</dbReference>
<dbReference type="SUPFAM" id="SSF50800">
    <property type="entry name" value="PK beta-barrel domain-like"/>
    <property type="match status" value="1"/>
</dbReference>
<dbReference type="PANTHER" id="PTHR30212">
    <property type="entry name" value="PROTEIN YIIM"/>
    <property type="match status" value="1"/>
</dbReference>
<dbReference type="EMBL" id="JBBUTH010000008">
    <property type="protein sequence ID" value="MEK8051924.1"/>
    <property type="molecule type" value="Genomic_DNA"/>
</dbReference>
<feature type="domain" description="MOSC" evidence="1">
    <location>
        <begin position="28"/>
        <end position="170"/>
    </location>
</feature>
<dbReference type="InterPro" id="IPR052353">
    <property type="entry name" value="Benzoxazolinone_Detox_Enz"/>
</dbReference>
<gene>
    <name evidence="2" type="ORF">AACH10_16855</name>
</gene>
<evidence type="ECO:0000259" key="1">
    <source>
        <dbReference type="PROSITE" id="PS51340"/>
    </source>
</evidence>
<comment type="caution">
    <text evidence="2">The sequence shown here is derived from an EMBL/GenBank/DDBJ whole genome shotgun (WGS) entry which is preliminary data.</text>
</comment>